<protein>
    <recommendedName>
        <fullName evidence="8">ATP-dependent dethiobiotin synthetase BioD</fullName>
        <ecNumber evidence="8">6.3.3.3</ecNumber>
    </recommendedName>
    <alternativeName>
        <fullName evidence="8">DTB synthetase</fullName>
        <shortName evidence="8">DTBS</shortName>
    </alternativeName>
    <alternativeName>
        <fullName evidence="8">Dethiobiotin synthase</fullName>
    </alternativeName>
</protein>
<dbReference type="PANTHER" id="PTHR43210:SF5">
    <property type="entry name" value="DETHIOBIOTIN SYNTHETASE"/>
    <property type="match status" value="1"/>
</dbReference>
<dbReference type="KEGG" id="mech:Q9L42_010365"/>
<evidence type="ECO:0000256" key="5">
    <source>
        <dbReference type="ARBA" id="ARBA00022756"/>
    </source>
</evidence>
<dbReference type="EC" id="6.3.3.3" evidence="8"/>
<proteinExistence type="inferred from homology"/>
<dbReference type="EMBL" id="CP157743">
    <property type="protein sequence ID" value="XBS22506.1"/>
    <property type="molecule type" value="Genomic_DNA"/>
</dbReference>
<evidence type="ECO:0000256" key="8">
    <source>
        <dbReference type="HAMAP-Rule" id="MF_00336"/>
    </source>
</evidence>
<keyword evidence="7 8" id="KW-0460">Magnesium</keyword>
<dbReference type="InterPro" id="IPR027417">
    <property type="entry name" value="P-loop_NTPase"/>
</dbReference>
<dbReference type="InterPro" id="IPR004472">
    <property type="entry name" value="DTB_synth_BioD"/>
</dbReference>
<dbReference type="NCBIfam" id="TIGR00347">
    <property type="entry name" value="bioD"/>
    <property type="match status" value="1"/>
</dbReference>
<evidence type="ECO:0000313" key="10">
    <source>
        <dbReference type="Proteomes" id="UP001225378"/>
    </source>
</evidence>
<comment type="function">
    <text evidence="8">Catalyzes a mechanistically unusual reaction, the ATP-dependent insertion of CO2 between the N7 and N8 nitrogen atoms of 7,8-diaminopelargonic acid (DAPA, also called 7,8-diammoniononanoate) to form a ureido ring.</text>
</comment>
<dbReference type="Pfam" id="PF13500">
    <property type="entry name" value="AAA_26"/>
    <property type="match status" value="1"/>
</dbReference>
<comment type="subcellular location">
    <subcellularLocation>
        <location evidence="8">Cytoplasm</location>
    </subcellularLocation>
</comment>
<comment type="catalytic activity">
    <reaction evidence="8">
        <text>(7R,8S)-7,8-diammoniononanoate + CO2 + ATP = (4R,5S)-dethiobiotin + ADP + phosphate + 3 H(+)</text>
        <dbReference type="Rhea" id="RHEA:15805"/>
        <dbReference type="ChEBI" id="CHEBI:15378"/>
        <dbReference type="ChEBI" id="CHEBI:16526"/>
        <dbReference type="ChEBI" id="CHEBI:30616"/>
        <dbReference type="ChEBI" id="CHEBI:43474"/>
        <dbReference type="ChEBI" id="CHEBI:149469"/>
        <dbReference type="ChEBI" id="CHEBI:149473"/>
        <dbReference type="ChEBI" id="CHEBI:456216"/>
        <dbReference type="EC" id="6.3.3.3"/>
    </reaction>
</comment>
<dbReference type="GO" id="GO:0005524">
    <property type="term" value="F:ATP binding"/>
    <property type="evidence" value="ECO:0007669"/>
    <property type="project" value="UniProtKB-UniRule"/>
</dbReference>
<comment type="similarity">
    <text evidence="8">Belongs to the dethiobiotin synthetase family.</text>
</comment>
<dbReference type="FunFam" id="3.40.50.300:FF:000292">
    <property type="entry name" value="ATP-dependent dethiobiotin synthetase BioD"/>
    <property type="match status" value="1"/>
</dbReference>
<dbReference type="Proteomes" id="UP001225378">
    <property type="component" value="Chromosome"/>
</dbReference>
<dbReference type="CDD" id="cd03109">
    <property type="entry name" value="DTBS"/>
    <property type="match status" value="1"/>
</dbReference>
<keyword evidence="10" id="KW-1185">Reference proteome</keyword>
<feature type="active site" evidence="8">
    <location>
        <position position="39"/>
    </location>
</feature>
<organism evidence="9 10">
    <name type="scientific">Methylomarinum roseum</name>
    <dbReference type="NCBI Taxonomy" id="3067653"/>
    <lineage>
        <taxon>Bacteria</taxon>
        <taxon>Pseudomonadati</taxon>
        <taxon>Pseudomonadota</taxon>
        <taxon>Gammaproteobacteria</taxon>
        <taxon>Methylococcales</taxon>
        <taxon>Methylococcaceae</taxon>
        <taxon>Methylomarinum</taxon>
    </lineage>
</organism>
<feature type="binding site" evidence="8">
    <location>
        <position position="18"/>
    </location>
    <ligand>
        <name>Mg(2+)</name>
        <dbReference type="ChEBI" id="CHEBI:18420"/>
    </ligand>
</feature>
<evidence type="ECO:0000256" key="1">
    <source>
        <dbReference type="ARBA" id="ARBA00022490"/>
    </source>
</evidence>
<comment type="pathway">
    <text evidence="8">Cofactor biosynthesis; biotin biosynthesis; biotin from 7,8-diaminononanoate: step 1/2.</text>
</comment>
<evidence type="ECO:0000256" key="6">
    <source>
        <dbReference type="ARBA" id="ARBA00022840"/>
    </source>
</evidence>
<dbReference type="PIRSF" id="PIRSF006755">
    <property type="entry name" value="DTB_synth"/>
    <property type="match status" value="1"/>
</dbReference>
<dbReference type="GO" id="GO:0009102">
    <property type="term" value="P:biotin biosynthetic process"/>
    <property type="evidence" value="ECO:0007669"/>
    <property type="project" value="UniProtKB-UniRule"/>
</dbReference>
<keyword evidence="1 8" id="KW-0963">Cytoplasm</keyword>
<evidence type="ECO:0000256" key="3">
    <source>
        <dbReference type="ARBA" id="ARBA00022723"/>
    </source>
</evidence>
<dbReference type="RefSeq" id="WP_305908504.1">
    <property type="nucleotide sequence ID" value="NZ_CP157743.1"/>
</dbReference>
<feature type="binding site" evidence="8">
    <location>
        <position position="115"/>
    </location>
    <ligand>
        <name>Mg(2+)</name>
        <dbReference type="ChEBI" id="CHEBI:18420"/>
    </ligand>
</feature>
<feature type="binding site" evidence="8">
    <location>
        <begin position="115"/>
        <end position="118"/>
    </location>
    <ligand>
        <name>ATP</name>
        <dbReference type="ChEBI" id="CHEBI:30616"/>
    </ligand>
</feature>
<dbReference type="AlphaFoldDB" id="A0AAU7P120"/>
<comment type="caution">
    <text evidence="8">Lacks conserved residue(s) required for the propagation of feature annotation.</text>
</comment>
<dbReference type="GO" id="GO:0000287">
    <property type="term" value="F:magnesium ion binding"/>
    <property type="evidence" value="ECO:0007669"/>
    <property type="project" value="UniProtKB-UniRule"/>
</dbReference>
<feature type="binding site" evidence="8">
    <location>
        <position position="56"/>
    </location>
    <ligand>
        <name>Mg(2+)</name>
        <dbReference type="ChEBI" id="CHEBI:18420"/>
    </ligand>
</feature>
<evidence type="ECO:0000256" key="7">
    <source>
        <dbReference type="ARBA" id="ARBA00022842"/>
    </source>
</evidence>
<dbReference type="PANTHER" id="PTHR43210">
    <property type="entry name" value="DETHIOBIOTIN SYNTHETASE"/>
    <property type="match status" value="1"/>
</dbReference>
<dbReference type="Gene3D" id="3.40.50.300">
    <property type="entry name" value="P-loop containing nucleotide triphosphate hydrolases"/>
    <property type="match status" value="1"/>
</dbReference>
<gene>
    <name evidence="8 9" type="primary">bioD</name>
    <name evidence="9" type="ORF">Q9L42_010365</name>
</gene>
<comment type="cofactor">
    <cofactor evidence="8">
        <name>Mg(2+)</name>
        <dbReference type="ChEBI" id="CHEBI:18420"/>
    </cofactor>
</comment>
<evidence type="ECO:0000256" key="4">
    <source>
        <dbReference type="ARBA" id="ARBA00022741"/>
    </source>
</evidence>
<keyword evidence="5 8" id="KW-0093">Biotin biosynthesis</keyword>
<dbReference type="HAMAP" id="MF_00336">
    <property type="entry name" value="BioD"/>
    <property type="match status" value="1"/>
</dbReference>
<name>A0AAU7P120_9GAMM</name>
<dbReference type="GO" id="GO:0042803">
    <property type="term" value="F:protein homodimerization activity"/>
    <property type="evidence" value="ECO:0007669"/>
    <property type="project" value="UniProtKB-ARBA"/>
</dbReference>
<keyword evidence="4 8" id="KW-0547">Nucleotide-binding</keyword>
<evidence type="ECO:0000256" key="2">
    <source>
        <dbReference type="ARBA" id="ARBA00022598"/>
    </source>
</evidence>
<dbReference type="SUPFAM" id="SSF52540">
    <property type="entry name" value="P-loop containing nucleoside triphosphate hydrolases"/>
    <property type="match status" value="1"/>
</dbReference>
<feature type="binding site" evidence="8">
    <location>
        <begin position="175"/>
        <end position="176"/>
    </location>
    <ligand>
        <name>ATP</name>
        <dbReference type="ChEBI" id="CHEBI:30616"/>
    </ligand>
</feature>
<keyword evidence="2 8" id="KW-0436">Ligase</keyword>
<dbReference type="GO" id="GO:0005829">
    <property type="term" value="C:cytosol"/>
    <property type="evidence" value="ECO:0007669"/>
    <property type="project" value="TreeGrafter"/>
</dbReference>
<evidence type="ECO:0000313" key="9">
    <source>
        <dbReference type="EMBL" id="XBS22506.1"/>
    </source>
</evidence>
<keyword evidence="3 8" id="KW-0479">Metal-binding</keyword>
<accession>A0AAU7P120</accession>
<sequence length="221" mass="24328">MNKQGFFITGTDTGVGKTWATVAMMKRLIRQGRRVAGMKPVAAGCEWLQGQWKNEDALLIQRHASVDLPYHQVNPYAYRLPVSPHLASNGAEIDIVLLHKVFTDMKQKADIVLVEGAGGWLSPLSHELDNAGLAKQLGLPVILVVAVRLGCINHGLLSWRAIQASGLDCVGWIAMCIDAEMAFADENIDFLRQRIEAPLLGVLPHDEQADFEQLSYSLQGF</sequence>
<comment type="subunit">
    <text evidence="8">Homodimer.</text>
</comment>
<dbReference type="GO" id="GO:0004141">
    <property type="term" value="F:dethiobiotin synthase activity"/>
    <property type="evidence" value="ECO:0007669"/>
    <property type="project" value="UniProtKB-UniRule"/>
</dbReference>
<reference evidence="9 10" key="1">
    <citation type="journal article" date="2024" name="Microbiology">
        <title>Methylomarinum rosea sp. nov., a novel halophilic methanotrophic bacterium from the hypersaline Lake Elton.</title>
        <authorList>
            <person name="Suleimanov R.Z."/>
            <person name="Oshkin I.Y."/>
            <person name="Danilova O.V."/>
            <person name="Suzina N.E."/>
            <person name="Dedysh S.N."/>
        </authorList>
    </citation>
    <scope>NUCLEOTIDE SEQUENCE [LARGE SCALE GENOMIC DNA]</scope>
    <source>
        <strain evidence="9 10">Ch1-1</strain>
    </source>
</reference>
<feature type="binding site" evidence="8">
    <location>
        <position position="56"/>
    </location>
    <ligand>
        <name>ATP</name>
        <dbReference type="ChEBI" id="CHEBI:30616"/>
    </ligand>
</feature>
<keyword evidence="6 8" id="KW-0067">ATP-binding</keyword>